<dbReference type="Proteomes" id="UP000509383">
    <property type="component" value="Chromosome"/>
</dbReference>
<gene>
    <name evidence="1" type="ORF">TUM18999_43430</name>
    <name evidence="2" type="ORF">TUM20286_08680</name>
</gene>
<evidence type="ECO:0000313" key="2">
    <source>
        <dbReference type="EMBL" id="GJN51116.1"/>
    </source>
</evidence>
<sequence length="114" mass="13246">MKPVRIVAQWAEDERQTLVIVALQADDMSIATTVEAFGYVKDYDDEDRMYVRYPFVLEEYSETEALMDWGALDDTRTLIDLYGRRIVPGEALVRNERGERYDYQVVSVEPFVPA</sequence>
<evidence type="ECO:0000313" key="3">
    <source>
        <dbReference type="Proteomes" id="UP000509383"/>
    </source>
</evidence>
<evidence type="ECO:0000313" key="4">
    <source>
        <dbReference type="Proteomes" id="UP001054892"/>
    </source>
</evidence>
<dbReference type="EMBL" id="AP023189">
    <property type="protein sequence ID" value="BCG26152.1"/>
    <property type="molecule type" value="Genomic_DNA"/>
</dbReference>
<keyword evidence="4" id="KW-1185">Reference proteome</keyword>
<accession>A0A6J4E8I3</accession>
<dbReference type="KEGG" id="ptw:TUM18999_43430"/>
<dbReference type="EMBL" id="BQKM01000001">
    <property type="protein sequence ID" value="GJN51116.1"/>
    <property type="molecule type" value="Genomic_DNA"/>
</dbReference>
<proteinExistence type="predicted"/>
<dbReference type="Proteomes" id="UP001054892">
    <property type="component" value="Unassembled WGS sequence"/>
</dbReference>
<dbReference type="RefSeq" id="WP_173172170.1">
    <property type="nucleotide sequence ID" value="NZ_AP023189.1"/>
</dbReference>
<evidence type="ECO:0000313" key="1">
    <source>
        <dbReference type="EMBL" id="BCG26152.1"/>
    </source>
</evidence>
<organism evidence="1 3">
    <name type="scientific">Pseudomonas tohonis</name>
    <dbReference type="NCBI Taxonomy" id="2725477"/>
    <lineage>
        <taxon>Bacteria</taxon>
        <taxon>Pseudomonadati</taxon>
        <taxon>Pseudomonadota</taxon>
        <taxon>Gammaproteobacteria</taxon>
        <taxon>Pseudomonadales</taxon>
        <taxon>Pseudomonadaceae</taxon>
        <taxon>Pseudomonas</taxon>
    </lineage>
</organism>
<reference evidence="1 3" key="1">
    <citation type="submission" date="2020-05" db="EMBL/GenBank/DDBJ databases">
        <title>Characterization of novel class B3 metallo-beta-lactamase from novel Pseudomonas species.</title>
        <authorList>
            <person name="Yamada K."/>
            <person name="Aoki K."/>
            <person name="Ishii Y."/>
        </authorList>
    </citation>
    <scope>NUCLEOTIDE SEQUENCE [LARGE SCALE GENOMIC DNA]</scope>
    <source>
        <strain evidence="1 3">TUM18999</strain>
        <strain evidence="2 4">TUM20286</strain>
    </source>
</reference>
<name>A0A6J4E8I3_9PSED</name>
<dbReference type="AlphaFoldDB" id="A0A6J4E8I3"/>
<protein>
    <submittedName>
        <fullName evidence="1">Uncharacterized protein</fullName>
    </submittedName>
</protein>